<dbReference type="AlphaFoldDB" id="B9D3S7"/>
<comment type="caution">
    <text evidence="2">The sequence shown here is derived from an EMBL/GenBank/DDBJ whole genome shotgun (WGS) entry which is preliminary data.</text>
</comment>
<keyword evidence="3" id="KW-1185">Reference proteome</keyword>
<feature type="compositionally biased region" description="Basic residues" evidence="1">
    <location>
        <begin position="24"/>
        <end position="36"/>
    </location>
</feature>
<evidence type="ECO:0000256" key="1">
    <source>
        <dbReference type="SAM" id="MobiDB-lite"/>
    </source>
</evidence>
<dbReference type="EMBL" id="ACFU01000022">
    <property type="protein sequence ID" value="EEF13320.1"/>
    <property type="molecule type" value="Genomic_DNA"/>
</dbReference>
<sequence>MPNENKLANLRINAAQTTALIPRAKGRRKRCSKNHGKQTEILRNFSN</sequence>
<organism evidence="2 3">
    <name type="scientific">Campylobacter rectus RM3267</name>
    <dbReference type="NCBI Taxonomy" id="553218"/>
    <lineage>
        <taxon>Bacteria</taxon>
        <taxon>Pseudomonadati</taxon>
        <taxon>Campylobacterota</taxon>
        <taxon>Epsilonproteobacteria</taxon>
        <taxon>Campylobacterales</taxon>
        <taxon>Campylobacteraceae</taxon>
        <taxon>Campylobacter</taxon>
    </lineage>
</organism>
<evidence type="ECO:0000313" key="2">
    <source>
        <dbReference type="EMBL" id="EEF13320.1"/>
    </source>
</evidence>
<feature type="region of interest" description="Disordered" evidence="1">
    <location>
        <begin position="18"/>
        <end position="47"/>
    </location>
</feature>
<accession>B9D3S7</accession>
<gene>
    <name evidence="2" type="ORF">CAMRE0001_2541</name>
</gene>
<evidence type="ECO:0000313" key="3">
    <source>
        <dbReference type="Proteomes" id="UP000003082"/>
    </source>
</evidence>
<reference evidence="2 3" key="1">
    <citation type="submission" date="2008-08" db="EMBL/GenBank/DDBJ databases">
        <authorList>
            <person name="Madupu R."/>
            <person name="Durkin A.S."/>
            <person name="Torralba M."/>
            <person name="Methe B."/>
            <person name="Sutton G.G."/>
            <person name="Strausberg R.L."/>
            <person name="Nelson K.E."/>
        </authorList>
    </citation>
    <scope>NUCLEOTIDE SEQUENCE [LARGE SCALE GENOMIC DNA]</scope>
    <source>
        <strain evidence="2 3">RM3267</strain>
    </source>
</reference>
<protein>
    <submittedName>
        <fullName evidence="2">Uncharacterized protein</fullName>
    </submittedName>
</protein>
<name>B9D3S7_CAMRE</name>
<dbReference type="STRING" id="553218.CAMRE0001_2541"/>
<dbReference type="Proteomes" id="UP000003082">
    <property type="component" value="Unassembled WGS sequence"/>
</dbReference>
<proteinExistence type="predicted"/>